<sequence length="72" mass="7609">MRPITTLLLTLLTPTALALVVPSPKNAAQLRSPTATLSDHRRSPSVEGAGKSGGDDDDAIAYAWYDEDEKAA</sequence>
<evidence type="ECO:0000313" key="2">
    <source>
        <dbReference type="Proteomes" id="UP000724584"/>
    </source>
</evidence>
<name>A0ACB7P248_9PEZI</name>
<comment type="caution">
    <text evidence="1">The sequence shown here is derived from an EMBL/GenBank/DDBJ whole genome shotgun (WGS) entry which is preliminary data.</text>
</comment>
<dbReference type="EMBL" id="JAGIZQ010000005">
    <property type="protein sequence ID" value="KAH6628096.1"/>
    <property type="molecule type" value="Genomic_DNA"/>
</dbReference>
<proteinExistence type="predicted"/>
<reference evidence="1 2" key="1">
    <citation type="journal article" date="2021" name="Nat. Commun.">
        <title>Genetic determinants of endophytism in the Arabidopsis root mycobiome.</title>
        <authorList>
            <person name="Mesny F."/>
            <person name="Miyauchi S."/>
            <person name="Thiergart T."/>
            <person name="Pickel B."/>
            <person name="Atanasova L."/>
            <person name="Karlsson M."/>
            <person name="Huettel B."/>
            <person name="Barry K.W."/>
            <person name="Haridas S."/>
            <person name="Chen C."/>
            <person name="Bauer D."/>
            <person name="Andreopoulos W."/>
            <person name="Pangilinan J."/>
            <person name="LaButti K."/>
            <person name="Riley R."/>
            <person name="Lipzen A."/>
            <person name="Clum A."/>
            <person name="Drula E."/>
            <person name="Henrissat B."/>
            <person name="Kohler A."/>
            <person name="Grigoriev I.V."/>
            <person name="Martin F.M."/>
            <person name="Hacquard S."/>
        </authorList>
    </citation>
    <scope>NUCLEOTIDE SEQUENCE [LARGE SCALE GENOMIC DNA]</scope>
    <source>
        <strain evidence="1 2">MPI-SDFR-AT-0079</strain>
    </source>
</reference>
<organism evidence="1 2">
    <name type="scientific">Chaetomium tenue</name>
    <dbReference type="NCBI Taxonomy" id="1854479"/>
    <lineage>
        <taxon>Eukaryota</taxon>
        <taxon>Fungi</taxon>
        <taxon>Dikarya</taxon>
        <taxon>Ascomycota</taxon>
        <taxon>Pezizomycotina</taxon>
        <taxon>Sordariomycetes</taxon>
        <taxon>Sordariomycetidae</taxon>
        <taxon>Sordariales</taxon>
        <taxon>Chaetomiaceae</taxon>
        <taxon>Chaetomium</taxon>
    </lineage>
</organism>
<dbReference type="Proteomes" id="UP000724584">
    <property type="component" value="Unassembled WGS sequence"/>
</dbReference>
<keyword evidence="2" id="KW-1185">Reference proteome</keyword>
<protein>
    <submittedName>
        <fullName evidence="1">Uncharacterized protein</fullName>
    </submittedName>
</protein>
<evidence type="ECO:0000313" key="1">
    <source>
        <dbReference type="EMBL" id="KAH6628096.1"/>
    </source>
</evidence>
<accession>A0ACB7P248</accession>
<gene>
    <name evidence="1" type="ORF">F5144DRAFT_604305</name>
</gene>